<comment type="caution">
    <text evidence="2">The sequence shown here is derived from an EMBL/GenBank/DDBJ whole genome shotgun (WGS) entry which is preliminary data.</text>
</comment>
<dbReference type="Proteomes" id="UP000785679">
    <property type="component" value="Unassembled WGS sequence"/>
</dbReference>
<name>A0A8J8P3C8_HALGN</name>
<accession>A0A8J8P3C8</accession>
<reference evidence="2" key="1">
    <citation type="submission" date="2019-06" db="EMBL/GenBank/DDBJ databases">
        <authorList>
            <person name="Zheng W."/>
        </authorList>
    </citation>
    <scope>NUCLEOTIDE SEQUENCE</scope>
    <source>
        <strain evidence="2">QDHG01</strain>
    </source>
</reference>
<keyword evidence="1" id="KW-1133">Transmembrane helix</keyword>
<feature type="transmembrane region" description="Helical" evidence="1">
    <location>
        <begin position="6"/>
        <end position="24"/>
    </location>
</feature>
<feature type="transmembrane region" description="Helical" evidence="1">
    <location>
        <begin position="134"/>
        <end position="154"/>
    </location>
</feature>
<sequence length="216" mass="25509">MYFIPILLSILKCWLFFIKCRQLLIVRKELALISFILFFLQLQQNLIFLSLSLDALNFLSEIQPLLSLVPFLIFLGCILIVGLFTCRELGPGLFYQLHYQGRIRSWSLFPDYLAMHLTEEQVWRQRPPWWFFKSTLKFSLLTFDISFFVLHGFVDLAFVQFHFFQFFMGGSTFLFGLTHLYQYSQCMLVVSPFYLPVMSLKCLSMLESLLPAMALR</sequence>
<evidence type="ECO:0000256" key="1">
    <source>
        <dbReference type="SAM" id="Phobius"/>
    </source>
</evidence>
<keyword evidence="1" id="KW-0812">Transmembrane</keyword>
<feature type="transmembrane region" description="Helical" evidence="1">
    <location>
        <begin position="65"/>
        <end position="86"/>
    </location>
</feature>
<keyword evidence="1" id="KW-0472">Membrane</keyword>
<keyword evidence="3" id="KW-1185">Reference proteome</keyword>
<dbReference type="EMBL" id="RRYP01001942">
    <property type="protein sequence ID" value="TNV85305.1"/>
    <property type="molecule type" value="Genomic_DNA"/>
</dbReference>
<feature type="transmembrane region" description="Helical" evidence="1">
    <location>
        <begin position="160"/>
        <end position="181"/>
    </location>
</feature>
<feature type="transmembrane region" description="Helical" evidence="1">
    <location>
        <begin position="31"/>
        <end position="53"/>
    </location>
</feature>
<dbReference type="AlphaFoldDB" id="A0A8J8P3C8"/>
<evidence type="ECO:0000313" key="3">
    <source>
        <dbReference type="Proteomes" id="UP000785679"/>
    </source>
</evidence>
<protein>
    <submittedName>
        <fullName evidence="2">Uncharacterized protein</fullName>
    </submittedName>
</protein>
<gene>
    <name evidence="2" type="ORF">FGO68_gene7857</name>
</gene>
<proteinExistence type="predicted"/>
<organism evidence="2 3">
    <name type="scientific">Halteria grandinella</name>
    <dbReference type="NCBI Taxonomy" id="5974"/>
    <lineage>
        <taxon>Eukaryota</taxon>
        <taxon>Sar</taxon>
        <taxon>Alveolata</taxon>
        <taxon>Ciliophora</taxon>
        <taxon>Intramacronucleata</taxon>
        <taxon>Spirotrichea</taxon>
        <taxon>Stichotrichia</taxon>
        <taxon>Sporadotrichida</taxon>
        <taxon>Halteriidae</taxon>
        <taxon>Halteria</taxon>
    </lineage>
</organism>
<evidence type="ECO:0000313" key="2">
    <source>
        <dbReference type="EMBL" id="TNV85305.1"/>
    </source>
</evidence>